<feature type="compositionally biased region" description="Basic residues" evidence="7">
    <location>
        <begin position="249"/>
        <end position="261"/>
    </location>
</feature>
<evidence type="ECO:0000256" key="6">
    <source>
        <dbReference type="ARBA" id="ARBA00022918"/>
    </source>
</evidence>
<protein>
    <submittedName>
        <fullName evidence="10">BQ5605_C001g00923 protein</fullName>
    </submittedName>
</protein>
<keyword evidence="2" id="KW-0548">Nucleotidyltransferase</keyword>
<dbReference type="EMBL" id="FQNC01000043">
    <property type="protein sequence ID" value="SGY50758.1"/>
    <property type="molecule type" value="Genomic_DNA"/>
</dbReference>
<evidence type="ECO:0000313" key="10">
    <source>
        <dbReference type="EMBL" id="SGY50758.1"/>
    </source>
</evidence>
<keyword evidence="6" id="KW-0695">RNA-directed DNA polymerase</keyword>
<evidence type="ECO:0000259" key="9">
    <source>
        <dbReference type="Pfam" id="PF17921"/>
    </source>
</evidence>
<dbReference type="SUPFAM" id="SSF56672">
    <property type="entry name" value="DNA/RNA polymerases"/>
    <property type="match status" value="1"/>
</dbReference>
<keyword evidence="4" id="KW-0255">Endonuclease</keyword>
<dbReference type="AlphaFoldDB" id="A0A2X0M4S2"/>
<accession>A0A2X0M4S2</accession>
<dbReference type="InterPro" id="IPR041588">
    <property type="entry name" value="Integrase_H2C2"/>
</dbReference>
<feature type="region of interest" description="Disordered" evidence="7">
    <location>
        <begin position="230"/>
        <end position="261"/>
    </location>
</feature>
<evidence type="ECO:0000259" key="8">
    <source>
        <dbReference type="Pfam" id="PF17917"/>
    </source>
</evidence>
<feature type="domain" description="Integrase zinc-binding" evidence="9">
    <location>
        <begin position="319"/>
        <end position="361"/>
    </location>
</feature>
<dbReference type="InterPro" id="IPR041373">
    <property type="entry name" value="RT_RNaseH"/>
</dbReference>
<organism evidence="10 11">
    <name type="scientific">Microbotryum silenes-dioicae</name>
    <dbReference type="NCBI Taxonomy" id="796604"/>
    <lineage>
        <taxon>Eukaryota</taxon>
        <taxon>Fungi</taxon>
        <taxon>Dikarya</taxon>
        <taxon>Basidiomycota</taxon>
        <taxon>Pucciniomycotina</taxon>
        <taxon>Microbotryomycetes</taxon>
        <taxon>Microbotryales</taxon>
        <taxon>Microbotryaceae</taxon>
        <taxon>Microbotryum</taxon>
    </lineage>
</organism>
<evidence type="ECO:0000256" key="4">
    <source>
        <dbReference type="ARBA" id="ARBA00022759"/>
    </source>
</evidence>
<dbReference type="Pfam" id="PF17917">
    <property type="entry name" value="RT_RNaseH"/>
    <property type="match status" value="1"/>
</dbReference>
<dbReference type="InterPro" id="IPR043502">
    <property type="entry name" value="DNA/RNA_pol_sf"/>
</dbReference>
<proteinExistence type="predicted"/>
<keyword evidence="5" id="KW-0378">Hydrolase</keyword>
<keyword evidence="3" id="KW-0540">Nuclease</keyword>
<evidence type="ECO:0000256" key="3">
    <source>
        <dbReference type="ARBA" id="ARBA00022722"/>
    </source>
</evidence>
<reference evidence="10 11" key="1">
    <citation type="submission" date="2016-11" db="EMBL/GenBank/DDBJ databases">
        <authorList>
            <person name="Jaros S."/>
            <person name="Januszkiewicz K."/>
            <person name="Wedrychowicz H."/>
        </authorList>
    </citation>
    <scope>NUCLEOTIDE SEQUENCE [LARGE SCALE GENOMIC DNA]</scope>
</reference>
<dbReference type="Proteomes" id="UP000249464">
    <property type="component" value="Unassembled WGS sequence"/>
</dbReference>
<dbReference type="GO" id="GO:0004519">
    <property type="term" value="F:endonuclease activity"/>
    <property type="evidence" value="ECO:0007669"/>
    <property type="project" value="UniProtKB-KW"/>
</dbReference>
<dbReference type="Pfam" id="PF17921">
    <property type="entry name" value="Integrase_H2C2"/>
    <property type="match status" value="1"/>
</dbReference>
<gene>
    <name evidence="10" type="primary">BQ5605_C001g00923</name>
    <name evidence="10" type="ORF">BQ5605_C001G00923</name>
</gene>
<evidence type="ECO:0000313" key="11">
    <source>
        <dbReference type="Proteomes" id="UP000249464"/>
    </source>
</evidence>
<feature type="domain" description="Reverse transcriptase RNase H-like" evidence="8">
    <location>
        <begin position="69"/>
        <end position="170"/>
    </location>
</feature>
<dbReference type="Gene3D" id="1.10.340.70">
    <property type="match status" value="1"/>
</dbReference>
<name>A0A2X0M4S2_9BASI</name>
<dbReference type="GO" id="GO:0003964">
    <property type="term" value="F:RNA-directed DNA polymerase activity"/>
    <property type="evidence" value="ECO:0007669"/>
    <property type="project" value="UniProtKB-KW"/>
</dbReference>
<dbReference type="PANTHER" id="PTHR37984:SF5">
    <property type="entry name" value="PROTEIN NYNRIN-LIKE"/>
    <property type="match status" value="1"/>
</dbReference>
<evidence type="ECO:0000256" key="2">
    <source>
        <dbReference type="ARBA" id="ARBA00022695"/>
    </source>
</evidence>
<evidence type="ECO:0000256" key="1">
    <source>
        <dbReference type="ARBA" id="ARBA00022679"/>
    </source>
</evidence>
<dbReference type="InterPro" id="IPR050951">
    <property type="entry name" value="Retrovirus_Pol_polyprotein"/>
</dbReference>
<evidence type="ECO:0000256" key="7">
    <source>
        <dbReference type="SAM" id="MobiDB-lite"/>
    </source>
</evidence>
<evidence type="ECO:0000256" key="5">
    <source>
        <dbReference type="ARBA" id="ARBA00022801"/>
    </source>
</evidence>
<keyword evidence="1" id="KW-0808">Transferase</keyword>
<dbReference type="STRING" id="796604.A0A2X0M4S2"/>
<dbReference type="CDD" id="cd09274">
    <property type="entry name" value="RNase_HI_RT_Ty3"/>
    <property type="match status" value="1"/>
</dbReference>
<dbReference type="GO" id="GO:0016787">
    <property type="term" value="F:hydrolase activity"/>
    <property type="evidence" value="ECO:0007669"/>
    <property type="project" value="UniProtKB-KW"/>
</dbReference>
<dbReference type="PANTHER" id="PTHR37984">
    <property type="entry name" value="PROTEIN CBG26694"/>
    <property type="match status" value="1"/>
</dbReference>
<keyword evidence="11" id="KW-1185">Reference proteome</keyword>
<sequence length="361" mass="40970">MAAPLTNLVGEAPWTWSAAQDLAFEETQRAIDQARQLTIRQEELAPRESEPIHFGHPPTTAVRNPVSGKYIFLQCDASTVGTSACVMYGENWWNAQPVYHHSRKLTGAQLNYPVHEIELLAIYEGFQKYRNILFGRRVIVLTNNNSLTSFLTAKEVNDRQARAYAFMSRFAFSIRHIDGECNHVPDMLSRQYENDNLAEGYVEDGRLDDLDTERDDGPLLFDRSLGAMTASTKAKGKGKAPDRPGAKAKTTRRPSGKRAAKAKAARLKEEATVTTHSSKIVSQIEDFDRYKLIDDVLWQKDEVFGDRMCVASGKVDRRTAREVVLEHVHEMTGHEASRRMTDHAQHHFWWQSLSSDIDKYC</sequence>